<gene>
    <name evidence="1" type="ORF">K488DRAFT_46104</name>
</gene>
<evidence type="ECO:0000313" key="1">
    <source>
        <dbReference type="EMBL" id="KAI0034134.1"/>
    </source>
</evidence>
<organism evidence="1 2">
    <name type="scientific">Vararia minispora EC-137</name>
    <dbReference type="NCBI Taxonomy" id="1314806"/>
    <lineage>
        <taxon>Eukaryota</taxon>
        <taxon>Fungi</taxon>
        <taxon>Dikarya</taxon>
        <taxon>Basidiomycota</taxon>
        <taxon>Agaricomycotina</taxon>
        <taxon>Agaricomycetes</taxon>
        <taxon>Russulales</taxon>
        <taxon>Lachnocladiaceae</taxon>
        <taxon>Vararia</taxon>
    </lineage>
</organism>
<sequence length="80" mass="8606">VGNVGKAAVRIQDFVAGGYPAKGVASPQGGKREWVCPPLGSDSVAGMKTRTELLKEPKFNARNPIWSSTCMNREKLISFV</sequence>
<proteinExistence type="predicted"/>
<feature type="non-terminal residue" evidence="1">
    <location>
        <position position="1"/>
    </location>
</feature>
<name>A0ACB8QQJ2_9AGAM</name>
<protein>
    <submittedName>
        <fullName evidence="1">Uncharacterized protein</fullName>
    </submittedName>
</protein>
<keyword evidence="2" id="KW-1185">Reference proteome</keyword>
<dbReference type="Proteomes" id="UP000814128">
    <property type="component" value="Unassembled WGS sequence"/>
</dbReference>
<dbReference type="EMBL" id="MU273505">
    <property type="protein sequence ID" value="KAI0034134.1"/>
    <property type="molecule type" value="Genomic_DNA"/>
</dbReference>
<reference evidence="1" key="2">
    <citation type="journal article" date="2022" name="New Phytol.">
        <title>Evolutionary transition to the ectomycorrhizal habit in the genomes of a hyperdiverse lineage of mushroom-forming fungi.</title>
        <authorList>
            <person name="Looney B."/>
            <person name="Miyauchi S."/>
            <person name="Morin E."/>
            <person name="Drula E."/>
            <person name="Courty P.E."/>
            <person name="Kohler A."/>
            <person name="Kuo A."/>
            <person name="LaButti K."/>
            <person name="Pangilinan J."/>
            <person name="Lipzen A."/>
            <person name="Riley R."/>
            <person name="Andreopoulos W."/>
            <person name="He G."/>
            <person name="Johnson J."/>
            <person name="Nolan M."/>
            <person name="Tritt A."/>
            <person name="Barry K.W."/>
            <person name="Grigoriev I.V."/>
            <person name="Nagy L.G."/>
            <person name="Hibbett D."/>
            <person name="Henrissat B."/>
            <person name="Matheny P.B."/>
            <person name="Labbe J."/>
            <person name="Martin F.M."/>
        </authorList>
    </citation>
    <scope>NUCLEOTIDE SEQUENCE</scope>
    <source>
        <strain evidence="1">EC-137</strain>
    </source>
</reference>
<reference evidence="1" key="1">
    <citation type="submission" date="2021-02" db="EMBL/GenBank/DDBJ databases">
        <authorList>
            <consortium name="DOE Joint Genome Institute"/>
            <person name="Ahrendt S."/>
            <person name="Looney B.P."/>
            <person name="Miyauchi S."/>
            <person name="Morin E."/>
            <person name="Drula E."/>
            <person name="Courty P.E."/>
            <person name="Chicoki N."/>
            <person name="Fauchery L."/>
            <person name="Kohler A."/>
            <person name="Kuo A."/>
            <person name="Labutti K."/>
            <person name="Pangilinan J."/>
            <person name="Lipzen A."/>
            <person name="Riley R."/>
            <person name="Andreopoulos W."/>
            <person name="He G."/>
            <person name="Johnson J."/>
            <person name="Barry K.W."/>
            <person name="Grigoriev I.V."/>
            <person name="Nagy L."/>
            <person name="Hibbett D."/>
            <person name="Henrissat B."/>
            <person name="Matheny P.B."/>
            <person name="Labbe J."/>
            <person name="Martin F."/>
        </authorList>
    </citation>
    <scope>NUCLEOTIDE SEQUENCE</scope>
    <source>
        <strain evidence="1">EC-137</strain>
    </source>
</reference>
<evidence type="ECO:0000313" key="2">
    <source>
        <dbReference type="Proteomes" id="UP000814128"/>
    </source>
</evidence>
<comment type="caution">
    <text evidence="1">The sequence shown here is derived from an EMBL/GenBank/DDBJ whole genome shotgun (WGS) entry which is preliminary data.</text>
</comment>
<accession>A0ACB8QQJ2</accession>